<sequence>MRRVNDMSTVPQTVEVAMASGNTSCMTTNSNALSINFLLSDGLSHDLPHVVYPHNLSDSSPVDHLPTSCAMSAVSSSSLGQPNCLDARLQYSTAEDLTTSVFQSTGWSGLPGVGQTPSLLSTVYEEAVGLVGPAKLEAGQTAEEPATGCFAIPAGLLLPILPVGGSEIDLDLGKSSAVTSRDVYLSSYPDLRGSASKSSDHPTPDKTATPTANGQTFSHPPPAKPDSSHAASAHGPVQVSPSAELMQRLVICLPPSSVASTTLPASASAGQDHLHLLTLGQSSSAALRPLDGCMSSAGFADPSASSGLAGDPEVRARLGFVDSVVCSTPVYQLAYPTQMLSALATSSLPATGQQTTFGRLVMTSDPVEAAASAAVAPLLMDEGFAGTLLLGPSASLPAQHATDRLGRYGRR</sequence>
<comment type="caution">
    <text evidence="2">The sequence shown here is derived from an EMBL/GenBank/DDBJ whole genome shotgun (WGS) entry which is preliminary data.</text>
</comment>
<feature type="compositionally biased region" description="Polar residues" evidence="1">
    <location>
        <begin position="206"/>
        <end position="218"/>
    </location>
</feature>
<accession>A0A448XC90</accession>
<keyword evidence="3" id="KW-1185">Reference proteome</keyword>
<evidence type="ECO:0000313" key="2">
    <source>
        <dbReference type="EMBL" id="VEL33453.1"/>
    </source>
</evidence>
<reference evidence="2" key="1">
    <citation type="submission" date="2018-11" db="EMBL/GenBank/DDBJ databases">
        <authorList>
            <consortium name="Pathogen Informatics"/>
        </authorList>
    </citation>
    <scope>NUCLEOTIDE SEQUENCE</scope>
</reference>
<evidence type="ECO:0000256" key="1">
    <source>
        <dbReference type="SAM" id="MobiDB-lite"/>
    </source>
</evidence>
<dbReference type="AlphaFoldDB" id="A0A448XC90"/>
<protein>
    <submittedName>
        <fullName evidence="2">Uncharacterized protein</fullName>
    </submittedName>
</protein>
<dbReference type="Proteomes" id="UP000784294">
    <property type="component" value="Unassembled WGS sequence"/>
</dbReference>
<proteinExistence type="predicted"/>
<dbReference type="EMBL" id="CAAALY010245795">
    <property type="protein sequence ID" value="VEL33453.1"/>
    <property type="molecule type" value="Genomic_DNA"/>
</dbReference>
<feature type="region of interest" description="Disordered" evidence="1">
    <location>
        <begin position="191"/>
        <end position="239"/>
    </location>
</feature>
<gene>
    <name evidence="2" type="ORF">PXEA_LOCUS26893</name>
</gene>
<name>A0A448XC90_9PLAT</name>
<evidence type="ECO:0000313" key="3">
    <source>
        <dbReference type="Proteomes" id="UP000784294"/>
    </source>
</evidence>
<organism evidence="2 3">
    <name type="scientific">Protopolystoma xenopodis</name>
    <dbReference type="NCBI Taxonomy" id="117903"/>
    <lineage>
        <taxon>Eukaryota</taxon>
        <taxon>Metazoa</taxon>
        <taxon>Spiralia</taxon>
        <taxon>Lophotrochozoa</taxon>
        <taxon>Platyhelminthes</taxon>
        <taxon>Monogenea</taxon>
        <taxon>Polyopisthocotylea</taxon>
        <taxon>Polystomatidea</taxon>
        <taxon>Polystomatidae</taxon>
        <taxon>Protopolystoma</taxon>
    </lineage>
</organism>